<accession>A0A812E8F9</accession>
<evidence type="ECO:0000256" key="2">
    <source>
        <dbReference type="ARBA" id="ARBA00022490"/>
    </source>
</evidence>
<evidence type="ECO:0000256" key="1">
    <source>
        <dbReference type="ARBA" id="ARBA00004496"/>
    </source>
</evidence>
<dbReference type="OrthoDB" id="6484979at2759"/>
<keyword evidence="6" id="KW-1185">Reference proteome</keyword>
<dbReference type="AlphaFoldDB" id="A0A812E8F9"/>
<dbReference type="PANTHER" id="PTHR23254">
    <property type="entry name" value="EIF4G DOMAIN PROTEIN"/>
    <property type="match status" value="1"/>
</dbReference>
<dbReference type="GO" id="GO:0005829">
    <property type="term" value="C:cytosol"/>
    <property type="evidence" value="ECO:0007669"/>
    <property type="project" value="TreeGrafter"/>
</dbReference>
<comment type="subcellular location">
    <subcellularLocation>
        <location evidence="1">Cytoplasm</location>
    </subcellularLocation>
</comment>
<keyword evidence="2" id="KW-0963">Cytoplasm</keyword>
<protein>
    <recommendedName>
        <fullName evidence="4">MIF4G domain-containing protein</fullName>
    </recommendedName>
</protein>
<dbReference type="PANTHER" id="PTHR23254:SF16">
    <property type="entry name" value="CBP80_20-DEPENDENT TRANSLATION INITIATION FACTOR"/>
    <property type="match status" value="1"/>
</dbReference>
<dbReference type="GO" id="GO:0008494">
    <property type="term" value="F:translation activator activity"/>
    <property type="evidence" value="ECO:0007669"/>
    <property type="project" value="TreeGrafter"/>
</dbReference>
<dbReference type="SUPFAM" id="SSF48371">
    <property type="entry name" value="ARM repeat"/>
    <property type="match status" value="1"/>
</dbReference>
<dbReference type="SMART" id="SM00543">
    <property type="entry name" value="MIF4G"/>
    <property type="match status" value="1"/>
</dbReference>
<dbReference type="GO" id="GO:0006446">
    <property type="term" value="P:regulation of translational initiation"/>
    <property type="evidence" value="ECO:0007669"/>
    <property type="project" value="TreeGrafter"/>
</dbReference>
<evidence type="ECO:0000256" key="3">
    <source>
        <dbReference type="ARBA" id="ARBA00022845"/>
    </source>
</evidence>
<gene>
    <name evidence="5" type="ORF">SPHA_66626</name>
</gene>
<dbReference type="InterPro" id="IPR051367">
    <property type="entry name" value="mRNA_TranslReg/HistoneTransl"/>
</dbReference>
<dbReference type="Gene3D" id="1.25.40.180">
    <property type="match status" value="1"/>
</dbReference>
<dbReference type="InterPro" id="IPR003890">
    <property type="entry name" value="MIF4G-like_typ-3"/>
</dbReference>
<keyword evidence="3" id="KW-0810">Translation regulation</keyword>
<dbReference type="InterPro" id="IPR016024">
    <property type="entry name" value="ARM-type_fold"/>
</dbReference>
<comment type="caution">
    <text evidence="5">The sequence shown here is derived from an EMBL/GenBank/DDBJ whole genome shotgun (WGS) entry which is preliminary data.</text>
</comment>
<dbReference type="GO" id="GO:0003723">
    <property type="term" value="F:RNA binding"/>
    <property type="evidence" value="ECO:0007669"/>
    <property type="project" value="InterPro"/>
</dbReference>
<feature type="domain" description="MIF4G" evidence="4">
    <location>
        <begin position="8"/>
        <end position="225"/>
    </location>
</feature>
<evidence type="ECO:0000313" key="5">
    <source>
        <dbReference type="EMBL" id="CAE1315784.1"/>
    </source>
</evidence>
<reference evidence="5" key="1">
    <citation type="submission" date="2021-01" db="EMBL/GenBank/DDBJ databases">
        <authorList>
            <person name="Li R."/>
            <person name="Bekaert M."/>
        </authorList>
    </citation>
    <scope>NUCLEOTIDE SEQUENCE</scope>
    <source>
        <strain evidence="5">Farmed</strain>
    </source>
</reference>
<dbReference type="Pfam" id="PF02854">
    <property type="entry name" value="MIF4G"/>
    <property type="match status" value="1"/>
</dbReference>
<evidence type="ECO:0000259" key="4">
    <source>
        <dbReference type="SMART" id="SM00543"/>
    </source>
</evidence>
<dbReference type="Proteomes" id="UP000597762">
    <property type="component" value="Unassembled WGS sequence"/>
</dbReference>
<organism evidence="5 6">
    <name type="scientific">Acanthosepion pharaonis</name>
    <name type="common">Pharaoh cuttlefish</name>
    <name type="synonym">Sepia pharaonis</name>
    <dbReference type="NCBI Taxonomy" id="158019"/>
    <lineage>
        <taxon>Eukaryota</taxon>
        <taxon>Metazoa</taxon>
        <taxon>Spiralia</taxon>
        <taxon>Lophotrochozoa</taxon>
        <taxon>Mollusca</taxon>
        <taxon>Cephalopoda</taxon>
        <taxon>Coleoidea</taxon>
        <taxon>Decapodiformes</taxon>
        <taxon>Sepiida</taxon>
        <taxon>Sepiina</taxon>
        <taxon>Sepiidae</taxon>
        <taxon>Acanthosepion</taxon>
    </lineage>
</organism>
<proteinExistence type="predicted"/>
<dbReference type="EMBL" id="CAHIKZ030004810">
    <property type="protein sequence ID" value="CAE1315784.1"/>
    <property type="molecule type" value="Genomic_DNA"/>
</dbReference>
<name>A0A812E8F9_ACAPH</name>
<evidence type="ECO:0000313" key="6">
    <source>
        <dbReference type="Proteomes" id="UP000597762"/>
    </source>
</evidence>
<sequence length="250" mass="28482">MCSDGINLEKVSQKIEMLSFDAQDRDLDVIEKLTRECAKDEKNIQQVIKVIYNKSLVDIDFARTGALICDRLSKIDGDGVKYRSNLLKLLQADFADLQQYLVSMANNDHEQNSKEALRTSSHEKFNGLIVFLCQIYVTMRTISGEHFKVLVDPIFQCLEMLINSDTSDELDILNSLLQSIGKELQMTEPDKMQELLDKIRLRIIQGSSPQVRCSLLEILEIQAHNWETLPSDITRFYCDTSADILAGMVV</sequence>